<dbReference type="PANTHER" id="PTHR23501">
    <property type="entry name" value="MAJOR FACILITATOR SUPERFAMILY"/>
    <property type="match status" value="1"/>
</dbReference>
<feature type="transmembrane region" description="Helical" evidence="7">
    <location>
        <begin position="77"/>
        <end position="104"/>
    </location>
</feature>
<dbReference type="InterPro" id="IPR036259">
    <property type="entry name" value="MFS_trans_sf"/>
</dbReference>
<evidence type="ECO:0000256" key="5">
    <source>
        <dbReference type="ARBA" id="ARBA00023136"/>
    </source>
</evidence>
<evidence type="ECO:0000256" key="3">
    <source>
        <dbReference type="ARBA" id="ARBA00022692"/>
    </source>
</evidence>
<evidence type="ECO:0000256" key="1">
    <source>
        <dbReference type="ARBA" id="ARBA00004141"/>
    </source>
</evidence>
<feature type="transmembrane region" description="Helical" evidence="7">
    <location>
        <begin position="468"/>
        <end position="491"/>
    </location>
</feature>
<dbReference type="InterPro" id="IPR011701">
    <property type="entry name" value="MFS"/>
</dbReference>
<feature type="compositionally biased region" description="Basic and acidic residues" evidence="6">
    <location>
        <begin position="28"/>
        <end position="42"/>
    </location>
</feature>
<dbReference type="EMBL" id="JBEFKJ010000017">
    <property type="protein sequence ID" value="KAL2041313.1"/>
    <property type="molecule type" value="Genomic_DNA"/>
</dbReference>
<feature type="compositionally biased region" description="Basic and acidic residues" evidence="6">
    <location>
        <begin position="59"/>
        <end position="72"/>
    </location>
</feature>
<evidence type="ECO:0000259" key="8">
    <source>
        <dbReference type="PROSITE" id="PS50850"/>
    </source>
</evidence>
<feature type="transmembrane region" description="Helical" evidence="7">
    <location>
        <begin position="301"/>
        <end position="320"/>
    </location>
</feature>
<name>A0ABR4A8B9_9LECA</name>
<dbReference type="SUPFAM" id="SSF103473">
    <property type="entry name" value="MFS general substrate transporter"/>
    <property type="match status" value="2"/>
</dbReference>
<feature type="transmembrane region" description="Helical" evidence="7">
    <location>
        <begin position="146"/>
        <end position="165"/>
    </location>
</feature>
<gene>
    <name evidence="9" type="ORF">N7G274_005695</name>
</gene>
<dbReference type="PROSITE" id="PS50850">
    <property type="entry name" value="MFS"/>
    <property type="match status" value="1"/>
</dbReference>
<feature type="transmembrane region" description="Helical" evidence="7">
    <location>
        <begin position="116"/>
        <end position="134"/>
    </location>
</feature>
<dbReference type="Pfam" id="PF07690">
    <property type="entry name" value="MFS_1"/>
    <property type="match status" value="1"/>
</dbReference>
<feature type="transmembrane region" description="Helical" evidence="7">
    <location>
        <begin position="341"/>
        <end position="362"/>
    </location>
</feature>
<dbReference type="PANTHER" id="PTHR23501:SF102">
    <property type="entry name" value="DRUG TRANSPORTER, PUTATIVE (AFU_ORTHOLOGUE AFUA_3G08530)-RELATED"/>
    <property type="match status" value="1"/>
</dbReference>
<keyword evidence="3 7" id="KW-0812">Transmembrane</keyword>
<feature type="transmembrane region" description="Helical" evidence="7">
    <location>
        <begin position="269"/>
        <end position="289"/>
    </location>
</feature>
<keyword evidence="5 7" id="KW-0472">Membrane</keyword>
<dbReference type="CDD" id="cd17502">
    <property type="entry name" value="MFS_Azr1_MDR_like"/>
    <property type="match status" value="1"/>
</dbReference>
<evidence type="ECO:0000313" key="9">
    <source>
        <dbReference type="EMBL" id="KAL2041313.1"/>
    </source>
</evidence>
<comment type="similarity">
    <text evidence="2">Belongs to the major facilitator superfamily. TCR/Tet family.</text>
</comment>
<sequence>MRATVQEPSQAERLEAVADATVAGPGATDKEHGGDPLSEKQNGESSAPSSSDGVGEQPVEEKVQREPQAPERSKGKVALIMGSLCIAVFLAALDTTIVTTAVPTITARFHSSQADYTWIGSAYLLAAASSTPTWGKFSDIWGRKPIILVANALFFVGSLIAGLSINIQMLLAGRVVQGIGGGGLIILANICISDLFSQRERGKYFGMIGGVWGLASAVGPVLGGVFTQKVSWRWCFYINLPFDALAFVIILVFLDVETPKTPIVAGLKAIDWIGVITITGGTIMFLLGLEYGGVSFPWTSATVLSLLIFGVLTIILFFLNEWKLAKYPMMPLKLFSVRSNIASLAVCFVHGFVFISGAYFYPLYFQTVLGANPILSGVYLFPFVLSLSIASMIVGIFIKKTGQYLPPIYLGVLFMTIGFGLYIDLPNGRTWGRIFPFQVIAGIGVGPNFQAPLIALQTNVEPRDIATATATFGFVRQLATAISVVIGGVIFQNGMMNRESTLRAALDPSLAQRLGGGGAGAATGIVRNLPEPGRSVATGVYTASLRTMWIFYVCVSSTSIVAAAFIANKKLKKTHEVYKTGLEEEENNRLERERKRKEKRESKRLERMSVDAERKEDKRLSRLSGRFSGPNSMAVDNRDGQVGGDTNV</sequence>
<protein>
    <recommendedName>
        <fullName evidence="8">Major facilitator superfamily (MFS) profile domain-containing protein</fullName>
    </recommendedName>
</protein>
<dbReference type="InterPro" id="IPR020846">
    <property type="entry name" value="MFS_dom"/>
</dbReference>
<comment type="caution">
    <text evidence="9">The sequence shown here is derived from an EMBL/GenBank/DDBJ whole genome shotgun (WGS) entry which is preliminary data.</text>
</comment>
<dbReference type="Proteomes" id="UP001590950">
    <property type="component" value="Unassembled WGS sequence"/>
</dbReference>
<dbReference type="PRINTS" id="PR01036">
    <property type="entry name" value="TCRTETB"/>
</dbReference>
<feature type="compositionally biased region" description="Basic and acidic residues" evidence="6">
    <location>
        <begin position="583"/>
        <end position="620"/>
    </location>
</feature>
<keyword evidence="10" id="KW-1185">Reference proteome</keyword>
<keyword evidence="4 7" id="KW-1133">Transmembrane helix</keyword>
<proteinExistence type="inferred from homology"/>
<feature type="transmembrane region" description="Helical" evidence="7">
    <location>
        <begin position="204"/>
        <end position="226"/>
    </location>
</feature>
<evidence type="ECO:0000256" key="4">
    <source>
        <dbReference type="ARBA" id="ARBA00022989"/>
    </source>
</evidence>
<evidence type="ECO:0000256" key="6">
    <source>
        <dbReference type="SAM" id="MobiDB-lite"/>
    </source>
</evidence>
<feature type="transmembrane region" description="Helical" evidence="7">
    <location>
        <begin position="171"/>
        <end position="192"/>
    </location>
</feature>
<feature type="region of interest" description="Disordered" evidence="6">
    <location>
        <begin position="1"/>
        <end position="72"/>
    </location>
</feature>
<comment type="subcellular location">
    <subcellularLocation>
        <location evidence="1">Membrane</location>
        <topology evidence="1">Multi-pass membrane protein</topology>
    </subcellularLocation>
</comment>
<feature type="transmembrane region" description="Helical" evidence="7">
    <location>
        <begin position="404"/>
        <end position="423"/>
    </location>
</feature>
<feature type="compositionally biased region" description="Polar residues" evidence="6">
    <location>
        <begin position="43"/>
        <end position="52"/>
    </location>
</feature>
<feature type="domain" description="Major facilitator superfamily (MFS) profile" evidence="8">
    <location>
        <begin position="80"/>
        <end position="570"/>
    </location>
</feature>
<accession>A0ABR4A8B9</accession>
<reference evidence="9 10" key="1">
    <citation type="submission" date="2024-09" db="EMBL/GenBank/DDBJ databases">
        <title>Rethinking Asexuality: The Enigmatic Case of Functional Sexual Genes in Lepraria (Stereocaulaceae).</title>
        <authorList>
            <person name="Doellman M."/>
            <person name="Sun Y."/>
            <person name="Barcenas-Pena A."/>
            <person name="Lumbsch H.T."/>
            <person name="Grewe F."/>
        </authorList>
    </citation>
    <scope>NUCLEOTIDE SEQUENCE [LARGE SCALE GENOMIC DNA]</scope>
    <source>
        <strain evidence="9 10">Mercado 3170</strain>
    </source>
</reference>
<organism evidence="9 10">
    <name type="scientific">Stereocaulon virgatum</name>
    <dbReference type="NCBI Taxonomy" id="373712"/>
    <lineage>
        <taxon>Eukaryota</taxon>
        <taxon>Fungi</taxon>
        <taxon>Dikarya</taxon>
        <taxon>Ascomycota</taxon>
        <taxon>Pezizomycotina</taxon>
        <taxon>Lecanoromycetes</taxon>
        <taxon>OSLEUM clade</taxon>
        <taxon>Lecanoromycetidae</taxon>
        <taxon>Lecanorales</taxon>
        <taxon>Lecanorineae</taxon>
        <taxon>Stereocaulaceae</taxon>
        <taxon>Stereocaulon</taxon>
    </lineage>
</organism>
<evidence type="ECO:0000256" key="7">
    <source>
        <dbReference type="SAM" id="Phobius"/>
    </source>
</evidence>
<evidence type="ECO:0000313" key="10">
    <source>
        <dbReference type="Proteomes" id="UP001590950"/>
    </source>
</evidence>
<feature type="transmembrane region" description="Helical" evidence="7">
    <location>
        <begin position="549"/>
        <end position="567"/>
    </location>
</feature>
<feature type="transmembrane region" description="Helical" evidence="7">
    <location>
        <begin position="374"/>
        <end position="397"/>
    </location>
</feature>
<feature type="region of interest" description="Disordered" evidence="6">
    <location>
        <begin position="583"/>
        <end position="648"/>
    </location>
</feature>
<evidence type="ECO:0000256" key="2">
    <source>
        <dbReference type="ARBA" id="ARBA00007520"/>
    </source>
</evidence>
<feature type="transmembrane region" description="Helical" evidence="7">
    <location>
        <begin position="435"/>
        <end position="456"/>
    </location>
</feature>
<dbReference type="Gene3D" id="1.20.1720.10">
    <property type="entry name" value="Multidrug resistance protein D"/>
    <property type="match status" value="1"/>
</dbReference>
<feature type="transmembrane region" description="Helical" evidence="7">
    <location>
        <begin position="238"/>
        <end position="257"/>
    </location>
</feature>
<dbReference type="Gene3D" id="1.20.1250.20">
    <property type="entry name" value="MFS general substrate transporter like domains"/>
    <property type="match status" value="1"/>
</dbReference>